<proteinExistence type="predicted"/>
<evidence type="ECO:0000313" key="1">
    <source>
        <dbReference type="EMBL" id="CAD8934934.1"/>
    </source>
</evidence>
<sequence>MTEHQPQGEDNHVTGDIPVIVWKTQGHTCNGMATFHSIRMGSYVSTHRVTGERVPVRFKWKEEGKWELKIIQSYSFTESGGMLLQESTGLELPWKIFHDNSKKADVTL</sequence>
<name>A0A7S1D168_CYCTE</name>
<accession>A0A7S1D168</accession>
<reference evidence="1" key="1">
    <citation type="submission" date="2021-01" db="EMBL/GenBank/DDBJ databases">
        <authorList>
            <person name="Corre E."/>
            <person name="Pelletier E."/>
            <person name="Niang G."/>
            <person name="Scheremetjew M."/>
            <person name="Finn R."/>
            <person name="Kale V."/>
            <person name="Holt S."/>
            <person name="Cochrane G."/>
            <person name="Meng A."/>
            <person name="Brown T."/>
            <person name="Cohen L."/>
        </authorList>
    </citation>
    <scope>NUCLEOTIDE SEQUENCE</scope>
    <source>
        <strain evidence="1">ECT3854</strain>
    </source>
</reference>
<dbReference type="EMBL" id="HBFW01009218">
    <property type="protein sequence ID" value="CAD8934934.1"/>
    <property type="molecule type" value="Transcribed_RNA"/>
</dbReference>
<protein>
    <submittedName>
        <fullName evidence="1">Uncharacterized protein</fullName>
    </submittedName>
</protein>
<dbReference type="AlphaFoldDB" id="A0A7S1D168"/>
<organism evidence="1">
    <name type="scientific">Cyclophora tenuis</name>
    <name type="common">Marine diatom</name>
    <dbReference type="NCBI Taxonomy" id="216820"/>
    <lineage>
        <taxon>Eukaryota</taxon>
        <taxon>Sar</taxon>
        <taxon>Stramenopiles</taxon>
        <taxon>Ochrophyta</taxon>
        <taxon>Bacillariophyta</taxon>
        <taxon>Fragilariophyceae</taxon>
        <taxon>Fragilariophycidae</taxon>
        <taxon>Cyclophorales</taxon>
        <taxon>Cyclophoraceae</taxon>
        <taxon>Cyclophora</taxon>
    </lineage>
</organism>
<gene>
    <name evidence="1" type="ORF">CTEN0397_LOCUS5967</name>
</gene>